<reference evidence="1" key="1">
    <citation type="submission" date="2022-01" db="EMBL/GenBank/DDBJ databases">
        <authorList>
            <person name="King R."/>
        </authorList>
    </citation>
    <scope>NUCLEOTIDE SEQUENCE</scope>
</reference>
<dbReference type="Proteomes" id="UP001153709">
    <property type="component" value="Chromosome 8"/>
</dbReference>
<keyword evidence="2" id="KW-1185">Reference proteome</keyword>
<evidence type="ECO:0000313" key="2">
    <source>
        <dbReference type="Proteomes" id="UP001153709"/>
    </source>
</evidence>
<gene>
    <name evidence="1" type="ORF">DIABBA_LOCUS12648</name>
</gene>
<organism evidence="1 2">
    <name type="scientific">Diabrotica balteata</name>
    <name type="common">Banded cucumber beetle</name>
    <dbReference type="NCBI Taxonomy" id="107213"/>
    <lineage>
        <taxon>Eukaryota</taxon>
        <taxon>Metazoa</taxon>
        <taxon>Ecdysozoa</taxon>
        <taxon>Arthropoda</taxon>
        <taxon>Hexapoda</taxon>
        <taxon>Insecta</taxon>
        <taxon>Pterygota</taxon>
        <taxon>Neoptera</taxon>
        <taxon>Endopterygota</taxon>
        <taxon>Coleoptera</taxon>
        <taxon>Polyphaga</taxon>
        <taxon>Cucujiformia</taxon>
        <taxon>Chrysomeloidea</taxon>
        <taxon>Chrysomelidae</taxon>
        <taxon>Galerucinae</taxon>
        <taxon>Diabroticina</taxon>
        <taxon>Diabroticites</taxon>
        <taxon>Diabrotica</taxon>
    </lineage>
</organism>
<proteinExistence type="predicted"/>
<dbReference type="OrthoDB" id="6782755at2759"/>
<dbReference type="AlphaFoldDB" id="A0A9N9T6T2"/>
<protein>
    <submittedName>
        <fullName evidence="1">Uncharacterized protein</fullName>
    </submittedName>
</protein>
<name>A0A9N9T6T2_DIABA</name>
<accession>A0A9N9T6T2</accession>
<evidence type="ECO:0000313" key="1">
    <source>
        <dbReference type="EMBL" id="CAG9839933.1"/>
    </source>
</evidence>
<dbReference type="EMBL" id="OU898283">
    <property type="protein sequence ID" value="CAG9839933.1"/>
    <property type="molecule type" value="Genomic_DNA"/>
</dbReference>
<sequence length="67" mass="7897">MNIDTNIPEALKHEIKNVMQVELAVDVQIEKIVKLGEKVCLVELEKEDDQRKVMRNKIKLRNRKENV</sequence>